<keyword evidence="4" id="KW-1185">Reference proteome</keyword>
<comment type="similarity">
    <text evidence="1 2">Belongs to the enoyl-CoA hydratase/isomerase family.</text>
</comment>
<evidence type="ECO:0000313" key="3">
    <source>
        <dbReference type="EMBL" id="ETW93328.1"/>
    </source>
</evidence>
<dbReference type="NCBIfam" id="NF006128">
    <property type="entry name" value="PRK08272.1"/>
    <property type="match status" value="1"/>
</dbReference>
<name>W4L5H3_ENTF1</name>
<evidence type="ECO:0008006" key="5">
    <source>
        <dbReference type="Google" id="ProtNLM"/>
    </source>
</evidence>
<comment type="caution">
    <text evidence="3">The sequence shown here is derived from an EMBL/GenBank/DDBJ whole genome shotgun (WGS) entry which is preliminary data.</text>
</comment>
<evidence type="ECO:0000313" key="4">
    <source>
        <dbReference type="Proteomes" id="UP000019141"/>
    </source>
</evidence>
<dbReference type="CDD" id="cd06558">
    <property type="entry name" value="crotonase-like"/>
    <property type="match status" value="1"/>
</dbReference>
<dbReference type="Pfam" id="PF00378">
    <property type="entry name" value="ECH_1"/>
    <property type="match status" value="1"/>
</dbReference>
<accession>W4L5H3</accession>
<dbReference type="EMBL" id="AZHW01001256">
    <property type="protein sequence ID" value="ETW93328.1"/>
    <property type="molecule type" value="Genomic_DNA"/>
</dbReference>
<evidence type="ECO:0000256" key="1">
    <source>
        <dbReference type="ARBA" id="ARBA00005254"/>
    </source>
</evidence>
<dbReference type="InterPro" id="IPR018376">
    <property type="entry name" value="Enoyl-CoA_hyd/isom_CS"/>
</dbReference>
<dbReference type="Gene3D" id="3.90.226.10">
    <property type="entry name" value="2-enoyl-CoA Hydratase, Chain A, domain 1"/>
    <property type="match status" value="1"/>
</dbReference>
<dbReference type="SUPFAM" id="SSF52096">
    <property type="entry name" value="ClpP/crotonase"/>
    <property type="match status" value="1"/>
</dbReference>
<sequence>MSYEYLIYETIDRVARVTLNRPEKLNALSIGLQQELVQAAKTAEADPGIHALIIRGSGRAFSAGYDITPTAERGEQQATRTIRNDISRMEDMVDRWNTLWKLRIPTIAQVHGYCVAGGTDLALHCDMIIVAEDARIGFTPVRAMGAPPTHMWLYSVGPQWAKRLLLTGDLIDGRKAHEIGWAIESVPAADLDDTTLKLATRMSHIGKDLLTANKYIVNKGVELMGRTLLQQIAVEHDAIAHLAPEALEFNKMAQEQGLKAALEWRDGPFRE</sequence>
<reference evidence="3 4" key="1">
    <citation type="journal article" date="2014" name="Nature">
        <title>An environmental bacterial taxon with a large and distinct metabolic repertoire.</title>
        <authorList>
            <person name="Wilson M.C."/>
            <person name="Mori T."/>
            <person name="Ruckert C."/>
            <person name="Uria A.R."/>
            <person name="Helf M.J."/>
            <person name="Takada K."/>
            <person name="Gernert C."/>
            <person name="Steffens U.A."/>
            <person name="Heycke N."/>
            <person name="Schmitt S."/>
            <person name="Rinke C."/>
            <person name="Helfrich E.J."/>
            <person name="Brachmann A.O."/>
            <person name="Gurgui C."/>
            <person name="Wakimoto T."/>
            <person name="Kracht M."/>
            <person name="Crusemann M."/>
            <person name="Hentschel U."/>
            <person name="Abe I."/>
            <person name="Matsunaga S."/>
            <person name="Kalinowski J."/>
            <person name="Takeyama H."/>
            <person name="Piel J."/>
        </authorList>
    </citation>
    <scope>NUCLEOTIDE SEQUENCE [LARGE SCALE GENOMIC DNA]</scope>
    <source>
        <strain evidence="4">TSY1</strain>
    </source>
</reference>
<dbReference type="AlphaFoldDB" id="W4L5H3"/>
<dbReference type="InterPro" id="IPR029045">
    <property type="entry name" value="ClpP/crotonase-like_dom_sf"/>
</dbReference>
<dbReference type="PANTHER" id="PTHR43802">
    <property type="entry name" value="ENOYL-COA HYDRATASE"/>
    <property type="match status" value="1"/>
</dbReference>
<dbReference type="GO" id="GO:0003824">
    <property type="term" value="F:catalytic activity"/>
    <property type="evidence" value="ECO:0007669"/>
    <property type="project" value="InterPro"/>
</dbReference>
<dbReference type="PROSITE" id="PS00166">
    <property type="entry name" value="ENOYL_COA_HYDRATASE"/>
    <property type="match status" value="1"/>
</dbReference>
<dbReference type="PANTHER" id="PTHR43802:SF1">
    <property type="entry name" value="IP11341P-RELATED"/>
    <property type="match status" value="1"/>
</dbReference>
<gene>
    <name evidence="3" type="ORF">ETSY1_39715</name>
</gene>
<dbReference type="HOGENOM" id="CLU_009834_7_3_7"/>
<evidence type="ECO:0000256" key="2">
    <source>
        <dbReference type="RuleBase" id="RU003707"/>
    </source>
</evidence>
<proteinExistence type="inferred from homology"/>
<dbReference type="InterPro" id="IPR001753">
    <property type="entry name" value="Enoyl-CoA_hydra/iso"/>
</dbReference>
<organism evidence="3 4">
    <name type="scientific">Entotheonella factor</name>
    <dbReference type="NCBI Taxonomy" id="1429438"/>
    <lineage>
        <taxon>Bacteria</taxon>
        <taxon>Pseudomonadati</taxon>
        <taxon>Nitrospinota/Tectimicrobiota group</taxon>
        <taxon>Candidatus Tectimicrobiota</taxon>
        <taxon>Candidatus Entotheonellia</taxon>
        <taxon>Candidatus Entotheonellales</taxon>
        <taxon>Candidatus Entotheonellaceae</taxon>
        <taxon>Candidatus Entotheonella</taxon>
    </lineage>
</organism>
<protein>
    <recommendedName>
        <fullName evidence="5">Enoyl-CoA hydratase</fullName>
    </recommendedName>
</protein>
<dbReference type="Proteomes" id="UP000019141">
    <property type="component" value="Unassembled WGS sequence"/>
</dbReference>